<protein>
    <recommendedName>
        <fullName evidence="2">Reverse transcriptase zinc-binding domain-containing protein</fullName>
    </recommendedName>
</protein>
<evidence type="ECO:0000313" key="3">
    <source>
        <dbReference type="EMBL" id="KAK1614124.1"/>
    </source>
</evidence>
<evidence type="ECO:0000256" key="1">
    <source>
        <dbReference type="SAM" id="MobiDB-lite"/>
    </source>
</evidence>
<dbReference type="AlphaFoldDB" id="A0AAD8R645"/>
<name>A0AAD8R645_LOLMU</name>
<proteinExistence type="predicted"/>
<comment type="caution">
    <text evidence="3">The sequence shown here is derived from an EMBL/GenBank/DDBJ whole genome shotgun (WGS) entry which is preliminary data.</text>
</comment>
<reference evidence="3" key="1">
    <citation type="submission" date="2023-07" db="EMBL/GenBank/DDBJ databases">
        <title>A chromosome-level genome assembly of Lolium multiflorum.</title>
        <authorList>
            <person name="Chen Y."/>
            <person name="Copetti D."/>
            <person name="Kolliker R."/>
            <person name="Studer B."/>
        </authorList>
    </citation>
    <scope>NUCLEOTIDE SEQUENCE</scope>
    <source>
        <strain evidence="3">02402/16</strain>
        <tissue evidence="3">Leaf</tissue>
    </source>
</reference>
<evidence type="ECO:0000313" key="4">
    <source>
        <dbReference type="Proteomes" id="UP001231189"/>
    </source>
</evidence>
<dbReference type="Proteomes" id="UP001231189">
    <property type="component" value="Unassembled WGS sequence"/>
</dbReference>
<dbReference type="EMBL" id="JAUUTY010000006">
    <property type="protein sequence ID" value="KAK1614124.1"/>
    <property type="molecule type" value="Genomic_DNA"/>
</dbReference>
<sequence>MCLVSLVILPKGIELFPSQSPSRSSSSSPATMLRRRIRPLRPSSGATDTFLDFLAALELTVKTQTRIAGKARRRTVRLSCVELEIPEEPCSAPERPPKLVAPLIYENVALLPGTPDTISWTLTADGIYSAGSAYKAQFQGATSCSFKQIVWKAWAPPKCRFFTWLAVQNRLWTSDRLAIRGWPHQPSCQLCRCHPETARHILFECRYSKRMQTLRWLRCPSLLNDLGSGRDTVLQYWHAITESPSTSRKGLQTAVILIAWEIWKERNARVFNNRASTPMVLMQKIKDEAANWIVAGAKHLAVISS</sequence>
<feature type="compositionally biased region" description="Low complexity" evidence="1">
    <location>
        <begin position="18"/>
        <end position="29"/>
    </location>
</feature>
<gene>
    <name evidence="3" type="ORF">QYE76_019641</name>
</gene>
<organism evidence="3 4">
    <name type="scientific">Lolium multiflorum</name>
    <name type="common">Italian ryegrass</name>
    <name type="synonym">Lolium perenne subsp. multiflorum</name>
    <dbReference type="NCBI Taxonomy" id="4521"/>
    <lineage>
        <taxon>Eukaryota</taxon>
        <taxon>Viridiplantae</taxon>
        <taxon>Streptophyta</taxon>
        <taxon>Embryophyta</taxon>
        <taxon>Tracheophyta</taxon>
        <taxon>Spermatophyta</taxon>
        <taxon>Magnoliopsida</taxon>
        <taxon>Liliopsida</taxon>
        <taxon>Poales</taxon>
        <taxon>Poaceae</taxon>
        <taxon>BOP clade</taxon>
        <taxon>Pooideae</taxon>
        <taxon>Poodae</taxon>
        <taxon>Poeae</taxon>
        <taxon>Poeae Chloroplast Group 2 (Poeae type)</taxon>
        <taxon>Loliodinae</taxon>
        <taxon>Loliinae</taxon>
        <taxon>Lolium</taxon>
    </lineage>
</organism>
<feature type="domain" description="Reverse transcriptase zinc-binding" evidence="2">
    <location>
        <begin position="128"/>
        <end position="210"/>
    </location>
</feature>
<accession>A0AAD8R645</accession>
<keyword evidence="4" id="KW-1185">Reference proteome</keyword>
<dbReference type="Pfam" id="PF13966">
    <property type="entry name" value="zf-RVT"/>
    <property type="match status" value="1"/>
</dbReference>
<feature type="region of interest" description="Disordered" evidence="1">
    <location>
        <begin position="18"/>
        <end position="38"/>
    </location>
</feature>
<dbReference type="PANTHER" id="PTHR33116">
    <property type="entry name" value="REVERSE TRANSCRIPTASE ZINC-BINDING DOMAIN-CONTAINING PROTEIN-RELATED-RELATED"/>
    <property type="match status" value="1"/>
</dbReference>
<dbReference type="PANTHER" id="PTHR33116:SF87">
    <property type="entry name" value="OS01G0158850 PROTEIN"/>
    <property type="match status" value="1"/>
</dbReference>
<dbReference type="InterPro" id="IPR026960">
    <property type="entry name" value="RVT-Znf"/>
</dbReference>
<evidence type="ECO:0000259" key="2">
    <source>
        <dbReference type="Pfam" id="PF13966"/>
    </source>
</evidence>